<reference evidence="2" key="1">
    <citation type="submission" date="2016-10" db="EMBL/GenBank/DDBJ databases">
        <authorList>
            <person name="Varghese N."/>
            <person name="Submissions S."/>
        </authorList>
    </citation>
    <scope>NUCLEOTIDE SEQUENCE [LARGE SCALE GENOMIC DNA]</scope>
    <source>
        <strain evidence="2">CGMCC 1.11022</strain>
    </source>
</reference>
<evidence type="ECO:0000313" key="2">
    <source>
        <dbReference type="Proteomes" id="UP000198894"/>
    </source>
</evidence>
<dbReference type="EMBL" id="FNEE01000008">
    <property type="protein sequence ID" value="SDJ68269.1"/>
    <property type="molecule type" value="Genomic_DNA"/>
</dbReference>
<evidence type="ECO:0000313" key="1">
    <source>
        <dbReference type="EMBL" id="SDJ68269.1"/>
    </source>
</evidence>
<keyword evidence="2" id="KW-1185">Reference proteome</keyword>
<sequence>MARCDQCGNDYDKAFEVTLAEESYTFDSFECAIQKLAPLCPHCGCRIIGHGVEQDDIIYCCAHCAAEEGASALTDRAP</sequence>
<protein>
    <recommendedName>
        <fullName evidence="3">Metallothionein</fullName>
    </recommendedName>
</protein>
<organism evidence="1 2">
    <name type="scientific">Mesorhizobium muleiense</name>
    <dbReference type="NCBI Taxonomy" id="1004279"/>
    <lineage>
        <taxon>Bacteria</taxon>
        <taxon>Pseudomonadati</taxon>
        <taxon>Pseudomonadota</taxon>
        <taxon>Alphaproteobacteria</taxon>
        <taxon>Hyphomicrobiales</taxon>
        <taxon>Phyllobacteriaceae</taxon>
        <taxon>Mesorhizobium</taxon>
    </lineage>
</organism>
<proteinExistence type="predicted"/>
<evidence type="ECO:0008006" key="3">
    <source>
        <dbReference type="Google" id="ProtNLM"/>
    </source>
</evidence>
<dbReference type="Proteomes" id="UP000198894">
    <property type="component" value="Unassembled WGS sequence"/>
</dbReference>
<accession>A0A1G8VQL7</accession>
<dbReference type="RefSeq" id="WP_023797920.1">
    <property type="nucleotide sequence ID" value="NZ_CP183375.1"/>
</dbReference>
<gene>
    <name evidence="1" type="ORF">SAMN05428953_10848</name>
</gene>
<name>A0A1G8VQL7_9HYPH</name>
<dbReference type="AlphaFoldDB" id="A0A1G8VQL7"/>